<accession>A0ABU0UZ08</accession>
<dbReference type="EMBL" id="JAUTBK010000002">
    <property type="protein sequence ID" value="MDQ1209802.1"/>
    <property type="molecule type" value="Genomic_DNA"/>
</dbReference>
<dbReference type="PANTHER" id="PTHR12526">
    <property type="entry name" value="GLYCOSYLTRANSFERASE"/>
    <property type="match status" value="1"/>
</dbReference>
<dbReference type="InterPro" id="IPR028098">
    <property type="entry name" value="Glyco_trans_4-like_N"/>
</dbReference>
<gene>
    <name evidence="3" type="ORF">QE380_002725</name>
</gene>
<dbReference type="InterPro" id="IPR001296">
    <property type="entry name" value="Glyco_trans_1"/>
</dbReference>
<feature type="domain" description="Glycosyltransferase subfamily 4-like N-terminal" evidence="2">
    <location>
        <begin position="14"/>
        <end position="152"/>
    </location>
</feature>
<organism evidence="3 4">
    <name type="scientific">Acinetobacter baylyi</name>
    <dbReference type="NCBI Taxonomy" id="202950"/>
    <lineage>
        <taxon>Bacteria</taxon>
        <taxon>Pseudomonadati</taxon>
        <taxon>Pseudomonadota</taxon>
        <taxon>Gammaproteobacteria</taxon>
        <taxon>Moraxellales</taxon>
        <taxon>Moraxellaceae</taxon>
        <taxon>Acinetobacter</taxon>
    </lineage>
</organism>
<dbReference type="Proteomes" id="UP001233360">
    <property type="component" value="Unassembled WGS sequence"/>
</dbReference>
<reference evidence="3 4" key="1">
    <citation type="submission" date="2023-07" db="EMBL/GenBank/DDBJ databases">
        <title>Functional and genomic diversity of the sorghum phyllosphere microbiome.</title>
        <authorList>
            <person name="Shade A."/>
        </authorList>
    </citation>
    <scope>NUCLEOTIDE SEQUENCE [LARGE SCALE GENOMIC DNA]</scope>
    <source>
        <strain evidence="3 4">SORGH_AS_0887</strain>
    </source>
</reference>
<protein>
    <submittedName>
        <fullName evidence="3">Glycosyltransferase involved in cell wall biosynthesis</fullName>
    </submittedName>
</protein>
<evidence type="ECO:0000313" key="3">
    <source>
        <dbReference type="EMBL" id="MDQ1209802.1"/>
    </source>
</evidence>
<proteinExistence type="predicted"/>
<evidence type="ECO:0000259" key="2">
    <source>
        <dbReference type="Pfam" id="PF13439"/>
    </source>
</evidence>
<evidence type="ECO:0000259" key="1">
    <source>
        <dbReference type="Pfam" id="PF00534"/>
    </source>
</evidence>
<dbReference type="Pfam" id="PF13439">
    <property type="entry name" value="Glyco_transf_4"/>
    <property type="match status" value="1"/>
</dbReference>
<dbReference type="Gene3D" id="3.40.50.2000">
    <property type="entry name" value="Glycogen Phosphorylase B"/>
    <property type="match status" value="2"/>
</dbReference>
<comment type="caution">
    <text evidence="3">The sequence shown here is derived from an EMBL/GenBank/DDBJ whole genome shotgun (WGS) entry which is preliminary data.</text>
</comment>
<evidence type="ECO:0000313" key="4">
    <source>
        <dbReference type="Proteomes" id="UP001233360"/>
    </source>
</evidence>
<dbReference type="RefSeq" id="WP_310382753.1">
    <property type="nucleotide sequence ID" value="NZ_JAVIZH010000002.1"/>
</dbReference>
<name>A0ABU0UZ08_ACIBI</name>
<keyword evidence="4" id="KW-1185">Reference proteome</keyword>
<dbReference type="SUPFAM" id="SSF53756">
    <property type="entry name" value="UDP-Glycosyltransferase/glycogen phosphorylase"/>
    <property type="match status" value="1"/>
</dbReference>
<feature type="domain" description="Glycosyl transferase family 1" evidence="1">
    <location>
        <begin position="168"/>
        <end position="296"/>
    </location>
</feature>
<dbReference type="Pfam" id="PF00534">
    <property type="entry name" value="Glycos_transf_1"/>
    <property type="match status" value="1"/>
</dbReference>
<dbReference type="PANTHER" id="PTHR12526:SF630">
    <property type="entry name" value="GLYCOSYLTRANSFERASE"/>
    <property type="match status" value="1"/>
</dbReference>
<dbReference type="CDD" id="cd03811">
    <property type="entry name" value="GT4_GT28_WabH-like"/>
    <property type="match status" value="1"/>
</dbReference>
<sequence length="337" mass="37954">MKIVQIMATDGGRIGGLEKHTFQLCEKLAEAHEVHLFLDHHYREQAPVASSLHCHYFDFSKGRMNLCLLLSMYRKLKSIQPDLIHAQGGKASKMLNFLLPFLKLPSVATIHGMKNNMKSYRHFSEVITVSQSVAKKILPIRSVHVVHNGVSIQAISNKNQQPIKLIRKAVAVGRLDPVKGFDRLIDAWQDIDMQLEILGDGPEREQLSQKIRALKLEHKIHLLGHQTDIYRYLASASFVVISSSREGGPIILAEALLAKIPVISTDVGMVREFIPEAYIAAGFDVEHLRQLINEAVTHLDQLDQEFQTAFHRAASQLSLDAMTQHTLKVYQQALKQV</sequence>